<dbReference type="PANTHER" id="PTHR46796:SF13">
    <property type="entry name" value="HTH-TYPE TRANSCRIPTIONAL ACTIVATOR RHAS"/>
    <property type="match status" value="1"/>
</dbReference>
<gene>
    <name evidence="5" type="ORF">GCM10023337_04150</name>
</gene>
<dbReference type="InterPro" id="IPR032783">
    <property type="entry name" value="AraC_lig"/>
</dbReference>
<dbReference type="PROSITE" id="PS00041">
    <property type="entry name" value="HTH_ARAC_FAMILY_1"/>
    <property type="match status" value="1"/>
</dbReference>
<name>A0ABP9LU10_9BURK</name>
<proteinExistence type="predicted"/>
<protein>
    <submittedName>
        <fullName evidence="5">AraC family transcriptional regulator</fullName>
    </submittedName>
</protein>
<comment type="caution">
    <text evidence="5">The sequence shown here is derived from an EMBL/GenBank/DDBJ whole genome shotgun (WGS) entry which is preliminary data.</text>
</comment>
<dbReference type="PANTHER" id="PTHR46796">
    <property type="entry name" value="HTH-TYPE TRANSCRIPTIONAL ACTIVATOR RHAS-RELATED"/>
    <property type="match status" value="1"/>
</dbReference>
<dbReference type="SUPFAM" id="SSF46689">
    <property type="entry name" value="Homeodomain-like"/>
    <property type="match status" value="2"/>
</dbReference>
<dbReference type="Proteomes" id="UP001500227">
    <property type="component" value="Unassembled WGS sequence"/>
</dbReference>
<evidence type="ECO:0000313" key="6">
    <source>
        <dbReference type="Proteomes" id="UP001500227"/>
    </source>
</evidence>
<keyword evidence="1" id="KW-0805">Transcription regulation</keyword>
<organism evidence="5 6">
    <name type="scientific">Paenalcaligenes hermetiae</name>
    <dbReference type="NCBI Taxonomy" id="1157987"/>
    <lineage>
        <taxon>Bacteria</taxon>
        <taxon>Pseudomonadati</taxon>
        <taxon>Pseudomonadota</taxon>
        <taxon>Betaproteobacteria</taxon>
        <taxon>Burkholderiales</taxon>
        <taxon>Alcaligenaceae</taxon>
        <taxon>Paenalcaligenes</taxon>
    </lineage>
</organism>
<evidence type="ECO:0000256" key="1">
    <source>
        <dbReference type="ARBA" id="ARBA00023015"/>
    </source>
</evidence>
<dbReference type="PROSITE" id="PS01124">
    <property type="entry name" value="HTH_ARAC_FAMILY_2"/>
    <property type="match status" value="1"/>
</dbReference>
<dbReference type="RefSeq" id="WP_345369251.1">
    <property type="nucleotide sequence ID" value="NZ_BAABKD010000002.1"/>
</dbReference>
<keyword evidence="6" id="KW-1185">Reference proteome</keyword>
<dbReference type="Pfam" id="PF12833">
    <property type="entry name" value="HTH_18"/>
    <property type="match status" value="1"/>
</dbReference>
<dbReference type="Gene3D" id="1.10.10.60">
    <property type="entry name" value="Homeodomain-like"/>
    <property type="match status" value="1"/>
</dbReference>
<evidence type="ECO:0000256" key="2">
    <source>
        <dbReference type="ARBA" id="ARBA00023125"/>
    </source>
</evidence>
<evidence type="ECO:0000313" key="5">
    <source>
        <dbReference type="EMBL" id="GAA5085435.1"/>
    </source>
</evidence>
<dbReference type="InterPro" id="IPR018062">
    <property type="entry name" value="HTH_AraC-typ_CS"/>
</dbReference>
<evidence type="ECO:0000256" key="3">
    <source>
        <dbReference type="ARBA" id="ARBA00023163"/>
    </source>
</evidence>
<sequence length="292" mass="33513">MRSNDINLFSYSHRYQILLPLLQAQSHVFYTGEHCGDWHSSPADATRCVFHLVMTGQCRLHEPDQPEVVLRDGHVVLYLQPQWHQLRGHAGQNAHMVCGYVDFKWPLSRYVLQQLPSRVICSAEQEPALRHLLALIQLEQPMADTYMLQQLCDVLLSYILRRELCQPVDALSYGLLSLAQDPTYGVVLDAVWQQPEHAWHGEQLARLVHSSKASFYRRFKRLTGLSPTQFVTMVRLFWAKQYLAEELSIEAVAEKVGYSSASALSHAFRREFGINPAQWRLQSQKGGSEKEV</sequence>
<dbReference type="SMART" id="SM00342">
    <property type="entry name" value="HTH_ARAC"/>
    <property type="match status" value="1"/>
</dbReference>
<evidence type="ECO:0000259" key="4">
    <source>
        <dbReference type="PROSITE" id="PS01124"/>
    </source>
</evidence>
<keyword evidence="3" id="KW-0804">Transcription</keyword>
<dbReference type="InterPro" id="IPR009057">
    <property type="entry name" value="Homeodomain-like_sf"/>
</dbReference>
<dbReference type="EMBL" id="BAABKD010000002">
    <property type="protein sequence ID" value="GAA5085435.1"/>
    <property type="molecule type" value="Genomic_DNA"/>
</dbReference>
<keyword evidence="2" id="KW-0238">DNA-binding</keyword>
<dbReference type="InterPro" id="IPR050204">
    <property type="entry name" value="AraC_XylS_family_regulators"/>
</dbReference>
<reference evidence="6" key="1">
    <citation type="journal article" date="2019" name="Int. J. Syst. Evol. Microbiol.">
        <title>The Global Catalogue of Microorganisms (GCM) 10K type strain sequencing project: providing services to taxonomists for standard genome sequencing and annotation.</title>
        <authorList>
            <consortium name="The Broad Institute Genomics Platform"/>
            <consortium name="The Broad Institute Genome Sequencing Center for Infectious Disease"/>
            <person name="Wu L."/>
            <person name="Ma J."/>
        </authorList>
    </citation>
    <scope>NUCLEOTIDE SEQUENCE [LARGE SCALE GENOMIC DNA]</scope>
    <source>
        <strain evidence="6">JCM 18423</strain>
    </source>
</reference>
<accession>A0ABP9LU10</accession>
<dbReference type="InterPro" id="IPR018060">
    <property type="entry name" value="HTH_AraC"/>
</dbReference>
<dbReference type="Pfam" id="PF12852">
    <property type="entry name" value="Cupin_6"/>
    <property type="match status" value="1"/>
</dbReference>
<feature type="domain" description="HTH araC/xylS-type" evidence="4">
    <location>
        <begin position="185"/>
        <end position="282"/>
    </location>
</feature>